<dbReference type="OMA" id="TMTQCKS"/>
<feature type="compositionally biased region" description="Acidic residues" evidence="3">
    <location>
        <begin position="629"/>
        <end position="638"/>
    </location>
</feature>
<feature type="compositionally biased region" description="Basic and acidic residues" evidence="3">
    <location>
        <begin position="917"/>
        <end position="926"/>
    </location>
</feature>
<feature type="region of interest" description="Disordered" evidence="3">
    <location>
        <begin position="23"/>
        <end position="129"/>
    </location>
</feature>
<dbReference type="GeneTree" id="ENSGT00390000004860"/>
<feature type="region of interest" description="Disordered" evidence="3">
    <location>
        <begin position="831"/>
        <end position="969"/>
    </location>
</feature>
<feature type="region of interest" description="Disordered" evidence="3">
    <location>
        <begin position="145"/>
        <end position="265"/>
    </location>
</feature>
<accession>A0A4X2LRU0</accession>
<dbReference type="GO" id="GO:0005730">
    <property type="term" value="C:nucleolus"/>
    <property type="evidence" value="ECO:0007669"/>
    <property type="project" value="TreeGrafter"/>
</dbReference>
<keyword evidence="1" id="KW-0694">RNA-binding</keyword>
<feature type="compositionally biased region" description="Basic and acidic residues" evidence="3">
    <location>
        <begin position="189"/>
        <end position="209"/>
    </location>
</feature>
<feature type="compositionally biased region" description="Basic and acidic residues" evidence="3">
    <location>
        <begin position="296"/>
        <end position="309"/>
    </location>
</feature>
<feature type="region of interest" description="Disordered" evidence="3">
    <location>
        <begin position="779"/>
        <end position="815"/>
    </location>
</feature>
<evidence type="ECO:0000256" key="3">
    <source>
        <dbReference type="SAM" id="MobiDB-lite"/>
    </source>
</evidence>
<organism evidence="4 5">
    <name type="scientific">Vombatus ursinus</name>
    <name type="common">Common wombat</name>
    <dbReference type="NCBI Taxonomy" id="29139"/>
    <lineage>
        <taxon>Eukaryota</taxon>
        <taxon>Metazoa</taxon>
        <taxon>Chordata</taxon>
        <taxon>Craniata</taxon>
        <taxon>Vertebrata</taxon>
        <taxon>Euteleostomi</taxon>
        <taxon>Mammalia</taxon>
        <taxon>Metatheria</taxon>
        <taxon>Diprotodontia</taxon>
        <taxon>Vombatidae</taxon>
        <taxon>Vombatus</taxon>
    </lineage>
</organism>
<dbReference type="STRING" id="29139.ENSVURP00010023582"/>
<reference evidence="4" key="2">
    <citation type="submission" date="2025-08" db="UniProtKB">
        <authorList>
            <consortium name="Ensembl"/>
        </authorList>
    </citation>
    <scope>IDENTIFICATION</scope>
</reference>
<dbReference type="PANTHER" id="PTHR48029:SF1">
    <property type="entry name" value="NUCLEOLAR PROTEIN 8"/>
    <property type="match status" value="1"/>
</dbReference>
<dbReference type="GO" id="GO:0003723">
    <property type="term" value="F:RNA binding"/>
    <property type="evidence" value="ECO:0007669"/>
    <property type="project" value="UniProtKB-KW"/>
</dbReference>
<feature type="compositionally biased region" description="Basic and acidic residues" evidence="3">
    <location>
        <begin position="105"/>
        <end position="116"/>
    </location>
</feature>
<dbReference type="AlphaFoldDB" id="A0A4X2LRU0"/>
<dbReference type="Ensembl" id="ENSVURT00010026843.1">
    <property type="protein sequence ID" value="ENSVURP00010023582.1"/>
    <property type="gene ID" value="ENSVURG00010018075.1"/>
</dbReference>
<proteinExistence type="predicted"/>
<dbReference type="Proteomes" id="UP000314987">
    <property type="component" value="Unassembled WGS sequence"/>
</dbReference>
<feature type="compositionally biased region" description="Low complexity" evidence="3">
    <location>
        <begin position="852"/>
        <end position="861"/>
    </location>
</feature>
<feature type="compositionally biased region" description="Basic and acidic residues" evidence="3">
    <location>
        <begin position="875"/>
        <end position="900"/>
    </location>
</feature>
<gene>
    <name evidence="4" type="primary">NOL8</name>
</gene>
<feature type="compositionally biased region" description="Acidic residues" evidence="3">
    <location>
        <begin position="255"/>
        <end position="264"/>
    </location>
</feature>
<evidence type="ECO:0000313" key="5">
    <source>
        <dbReference type="Proteomes" id="UP000314987"/>
    </source>
</evidence>
<dbReference type="GO" id="GO:1902570">
    <property type="term" value="P:protein localization to nucleolus"/>
    <property type="evidence" value="ECO:0007669"/>
    <property type="project" value="TreeGrafter"/>
</dbReference>
<evidence type="ECO:0000256" key="2">
    <source>
        <dbReference type="SAM" id="Coils"/>
    </source>
</evidence>
<protein>
    <recommendedName>
        <fullName evidence="6">Nucleolar protein 8</fullName>
    </recommendedName>
</protein>
<feature type="compositionally biased region" description="Low complexity" evidence="3">
    <location>
        <begin position="455"/>
        <end position="472"/>
    </location>
</feature>
<evidence type="ECO:0000313" key="4">
    <source>
        <dbReference type="Ensembl" id="ENSVURP00010023582.1"/>
    </source>
</evidence>
<feature type="coiled-coil region" evidence="2">
    <location>
        <begin position="709"/>
        <end position="737"/>
    </location>
</feature>
<evidence type="ECO:0008006" key="6">
    <source>
        <dbReference type="Google" id="ProtNLM"/>
    </source>
</evidence>
<feature type="compositionally biased region" description="Basic and acidic residues" evidence="3">
    <location>
        <begin position="779"/>
        <end position="795"/>
    </location>
</feature>
<feature type="region of interest" description="Disordered" evidence="3">
    <location>
        <begin position="286"/>
        <end position="679"/>
    </location>
</feature>
<name>A0A4X2LRU0_VOMUR</name>
<feature type="compositionally biased region" description="Basic and acidic residues" evidence="3">
    <location>
        <begin position="585"/>
        <end position="602"/>
    </location>
</feature>
<evidence type="ECO:0000256" key="1">
    <source>
        <dbReference type="ARBA" id="ARBA00022884"/>
    </source>
</evidence>
<feature type="compositionally biased region" description="Acidic residues" evidence="3">
    <location>
        <begin position="904"/>
        <end position="913"/>
    </location>
</feature>
<feature type="compositionally biased region" description="Low complexity" evidence="3">
    <location>
        <begin position="831"/>
        <end position="842"/>
    </location>
</feature>
<feature type="compositionally biased region" description="Polar residues" evidence="3">
    <location>
        <begin position="397"/>
        <end position="416"/>
    </location>
</feature>
<feature type="compositionally biased region" description="Acidic residues" evidence="3">
    <location>
        <begin position="167"/>
        <end position="178"/>
    </location>
</feature>
<sequence>MSKKRQGQFPAFRNCPAKRVKVGGIRCSPSKTVGHPELTSPAPPNTAPQLDMQKANSRPADLPTSGFSKCKNGQKLEAGFLQTSKSPIVRSKNSMSDDDIDSEEELKAMLAEEKKSQTTTFPKTDSTEEGSFEVVGVDFQLNPVRSGLKQKSPQAPRSGNATRLAEDDQEYDSGDTDEIIAGGRNGGQSKDKQTILPKDKSKQKEDLLKNRANCPSSRHATEMSKRKNLRGSEGGSVSRTKCIAKKLPRVSPESEGGESEESLDYESMMSNCCRLDLTLADLEKLANGDAESPGGDARRAEQALPKRQDTGSGQKRKKAPKKGARCINPKDILASLLEGEEKISGQNPPEETMSKSKFQAFRGMGALYGGEKPKKPFKHSGITTQVKGQDSLKQEASPGSSVGKQAFDLNTYSSDEMSPPQDGKEANGANSLPHCPGKLPRRQPASGDQRGAVQSPSSSSECESASLSSLSSFGAKKPLSLNAKTCRTDLGSDDGLGTTELGDPKGEGSDSIPLGPSAGPEPEREPAVLKTQFKKPLQLSVGRDGAPSRVQGKGPEGSQARETECPPSPVALADAISPPRNSQDNQKRLAALEERRRERELQKQLVHRALSSLDSHPANKPSHILFGSDSEDETEEKDGGDKPLPGGGVRRDLASKTSGKLFESSEDEEQETDDEARFQIKPQFEGKAGKKLMSLQSHFGADDRFRMDARFLESESEEEEEEIKEAETAEEEELIAEKKKNMEVIKNILHVSHRAPKLSKEETAAKQFRNIVRYDPTRLDHATFERKVDPEEKESKAKRRRKREEAETLPEVSRDLYHSIAADLKERFRATTPALGTGAAGPWNETPEETETATAPGAPEGLGEFTFSFFGPDVSEVKQEPYKTEARPPGRMAWQRDPRFQDSSSEEDEEEPAPADGSREVARPEEAQPSEKPARRFFFFSENDERLRVGPGSFWQASGSQPSSEDWESRTVALLQDCRKKHKAARRKAKP</sequence>
<reference evidence="5" key="1">
    <citation type="submission" date="2018-12" db="EMBL/GenBank/DDBJ databases">
        <authorList>
            <person name="Yazar S."/>
        </authorList>
    </citation>
    <scope>NUCLEOTIDE SEQUENCE [LARGE SCALE GENOMIC DNA]</scope>
</reference>
<reference evidence="4" key="3">
    <citation type="submission" date="2025-09" db="UniProtKB">
        <authorList>
            <consortium name="Ensembl"/>
        </authorList>
    </citation>
    <scope>IDENTIFICATION</scope>
</reference>
<keyword evidence="5" id="KW-1185">Reference proteome</keyword>
<keyword evidence="2" id="KW-0175">Coiled coil</keyword>
<feature type="compositionally biased region" description="Acidic residues" evidence="3">
    <location>
        <begin position="664"/>
        <end position="674"/>
    </location>
</feature>
<dbReference type="PANTHER" id="PTHR48029">
    <property type="entry name" value="NUCLEOLAR PROTEIN 8"/>
    <property type="match status" value="1"/>
</dbReference>
<feature type="compositionally biased region" description="Basic residues" evidence="3">
    <location>
        <begin position="314"/>
        <end position="324"/>
    </location>
</feature>
<feature type="compositionally biased region" description="Polar residues" evidence="3">
    <location>
        <begin position="149"/>
        <end position="161"/>
    </location>
</feature>
<feature type="compositionally biased region" description="Polar residues" evidence="3">
    <location>
        <begin position="955"/>
        <end position="964"/>
    </location>
</feature>